<dbReference type="EMBL" id="JYDR01000134">
    <property type="protein sequence ID" value="KRY67545.1"/>
    <property type="molecule type" value="Genomic_DNA"/>
</dbReference>
<sequence>MDAQYAEAHRAQVALEDALPDGESLEAALDEWSELCKEVLTTRTKADTFLKEKDTGEAADVKPAPTEKLSPQSSLGKLQPVPLPKFDGDILQFKAFWDHFEVSVDRREDLGAITKLLHLRSCLTGAALKAVEGITVCAENYPEVVRTLHDGFHRVPEVVESHVSSVLGLRECSEDGTAELTRLHDELNRHFLELRALGKDVDTKLNGFHALLPMIKRKLPPDTLEAWRAFVQDMTDEQITSVAFLSFLLKQTRIKGSARRRSPRKLEQKSTKGERFTTATVQVEPVGKCLMCSGIHPVEKCPRFVNLSVPERWQCVRKRGLCFGCLQKGHRKGNCQQNPVGTGQHPLLALENFHSHRTPWTAPSRGARSAAQPDAAAKEKAPESASAPDSEPEEGTSNRVATGLSPVGVHCSATIRTSGVLLPVVRAMAYGENGRKRTVNCLLDSGFERSLIRTDIANELGLQGTPSSMTVRGVHGLSATVADSRHVRFLLGPMHEKVTDSESMKLELTALCIPSICDDLVASPTPWPSEIDLPPAAALASPPSPTPIHVLIGFDICRGLRISGEDGPIALETIFGWILCGPKAHCPAGRQETTLVSTATADRPAETTEELISLMRKFWEIDSTGVTQETAVDPNEETMEKFAEAAQLPENHEVALRRLRALRRRLDKSVDTAREYAAVIQTYLDNGWAEQVEEIGGPPGRTWYLPHHAVYQQDQSKTKCRVTRYFFLVYGKSQQLFNINGSILIRTDMITFDVLNLKAIESRSLCHGIVAVSLFIGELFSMHFSLVSYSITNMTAMCLKNFNFGKQRKKMSQKSNLESSVKDAFSILVKHKGTLVACVLNSLHTLSTNLGKIPAETFPEKATIIGNFINKMEENSLQRILNNDKQLNCSSTKYLIVEVISVSSSIANQRNCQETNERYRRNGKTASAFLLLFEKIGYSTIYALQHKDYVTEDGRQIFHCPDNATTWPKEC</sequence>
<organism evidence="2 3">
    <name type="scientific">Trichinella pseudospiralis</name>
    <name type="common">Parasitic roundworm</name>
    <dbReference type="NCBI Taxonomy" id="6337"/>
    <lineage>
        <taxon>Eukaryota</taxon>
        <taxon>Metazoa</taxon>
        <taxon>Ecdysozoa</taxon>
        <taxon>Nematoda</taxon>
        <taxon>Enoplea</taxon>
        <taxon>Dorylaimia</taxon>
        <taxon>Trichinellida</taxon>
        <taxon>Trichinellidae</taxon>
        <taxon>Trichinella</taxon>
    </lineage>
</organism>
<gene>
    <name evidence="2" type="ORF">T4A_9248</name>
</gene>
<protein>
    <recommendedName>
        <fullName evidence="4">CCHC-type domain-containing protein</fullName>
    </recommendedName>
</protein>
<dbReference type="InterPro" id="IPR005312">
    <property type="entry name" value="DUF1759"/>
</dbReference>
<dbReference type="Pfam" id="PF03564">
    <property type="entry name" value="DUF1759"/>
    <property type="match status" value="1"/>
</dbReference>
<evidence type="ECO:0008006" key="4">
    <source>
        <dbReference type="Google" id="ProtNLM"/>
    </source>
</evidence>
<dbReference type="PANTHER" id="PTHR47331:SF5">
    <property type="entry name" value="RIBONUCLEASE H"/>
    <property type="match status" value="1"/>
</dbReference>
<dbReference type="AlphaFoldDB" id="A0A0V1E130"/>
<feature type="region of interest" description="Disordered" evidence="1">
    <location>
        <begin position="357"/>
        <end position="403"/>
    </location>
</feature>
<proteinExistence type="predicted"/>
<accession>A0A0V1E130</accession>
<evidence type="ECO:0000256" key="1">
    <source>
        <dbReference type="SAM" id="MobiDB-lite"/>
    </source>
</evidence>
<reference evidence="2 3" key="1">
    <citation type="submission" date="2015-01" db="EMBL/GenBank/DDBJ databases">
        <title>Evolution of Trichinella species and genotypes.</title>
        <authorList>
            <person name="Korhonen P.K."/>
            <person name="Edoardo P."/>
            <person name="Giuseppe L.R."/>
            <person name="Gasser R.B."/>
        </authorList>
    </citation>
    <scope>NUCLEOTIDE SEQUENCE [LARGE SCALE GENOMIC DNA]</scope>
    <source>
        <strain evidence="2">ISS13</strain>
    </source>
</reference>
<comment type="caution">
    <text evidence="2">The sequence shown here is derived from an EMBL/GenBank/DDBJ whole genome shotgun (WGS) entry which is preliminary data.</text>
</comment>
<evidence type="ECO:0000313" key="2">
    <source>
        <dbReference type="EMBL" id="KRY67545.1"/>
    </source>
</evidence>
<dbReference type="Proteomes" id="UP000054632">
    <property type="component" value="Unassembled WGS sequence"/>
</dbReference>
<dbReference type="Gene3D" id="3.40.630.30">
    <property type="match status" value="1"/>
</dbReference>
<evidence type="ECO:0000313" key="3">
    <source>
        <dbReference type="Proteomes" id="UP000054632"/>
    </source>
</evidence>
<dbReference type="PANTHER" id="PTHR47331">
    <property type="entry name" value="PHD-TYPE DOMAIN-CONTAINING PROTEIN"/>
    <property type="match status" value="1"/>
</dbReference>
<feature type="region of interest" description="Disordered" evidence="1">
    <location>
        <begin position="54"/>
        <end position="76"/>
    </location>
</feature>
<name>A0A0V1E130_TRIPS</name>